<dbReference type="PANTHER" id="PTHR43683">
    <property type="entry name" value="MULTIDRUG EFFLUX PROTEIN YFMO"/>
    <property type="match status" value="1"/>
</dbReference>
<dbReference type="OrthoDB" id="66811at2"/>
<feature type="transmembrane region" description="Helical" evidence="5">
    <location>
        <begin position="121"/>
        <end position="141"/>
    </location>
</feature>
<dbReference type="SUPFAM" id="SSF103473">
    <property type="entry name" value="MFS general substrate transporter"/>
    <property type="match status" value="1"/>
</dbReference>
<feature type="transmembrane region" description="Helical" evidence="5">
    <location>
        <begin position="307"/>
        <end position="326"/>
    </location>
</feature>
<evidence type="ECO:0000256" key="5">
    <source>
        <dbReference type="SAM" id="Phobius"/>
    </source>
</evidence>
<dbReference type="Proteomes" id="UP000198822">
    <property type="component" value="Chromosome I"/>
</dbReference>
<dbReference type="AlphaFoldDB" id="A0A1G8E1Z2"/>
<keyword evidence="8" id="KW-1185">Reference proteome</keyword>
<comment type="subcellular location">
    <subcellularLocation>
        <location evidence="1">Cell membrane</location>
        <topology evidence="1">Multi-pass membrane protein</topology>
    </subcellularLocation>
</comment>
<feature type="transmembrane region" description="Helical" evidence="5">
    <location>
        <begin position="220"/>
        <end position="243"/>
    </location>
</feature>
<dbReference type="CDD" id="cd17474">
    <property type="entry name" value="MFS_YfmO_like"/>
    <property type="match status" value="1"/>
</dbReference>
<keyword evidence="3 5" id="KW-1133">Transmembrane helix</keyword>
<dbReference type="EMBL" id="LT629695">
    <property type="protein sequence ID" value="SDH63760.1"/>
    <property type="molecule type" value="Genomic_DNA"/>
</dbReference>
<dbReference type="PANTHER" id="PTHR43683:SF1">
    <property type="entry name" value="MULTIDRUG EFFLUX PROTEIN YFMO"/>
    <property type="match status" value="1"/>
</dbReference>
<feature type="transmembrane region" description="Helical" evidence="5">
    <location>
        <begin position="373"/>
        <end position="389"/>
    </location>
</feature>
<dbReference type="InterPro" id="IPR053200">
    <property type="entry name" value="YfmO-like"/>
</dbReference>
<feature type="transmembrane region" description="Helical" evidence="5">
    <location>
        <begin position="249"/>
        <end position="271"/>
    </location>
</feature>
<dbReference type="Gene3D" id="1.20.1250.20">
    <property type="entry name" value="MFS general substrate transporter like domains"/>
    <property type="match status" value="1"/>
</dbReference>
<organism evidence="7 8">
    <name type="scientific">Agrococcus jejuensis</name>
    <dbReference type="NCBI Taxonomy" id="399736"/>
    <lineage>
        <taxon>Bacteria</taxon>
        <taxon>Bacillati</taxon>
        <taxon>Actinomycetota</taxon>
        <taxon>Actinomycetes</taxon>
        <taxon>Micrococcales</taxon>
        <taxon>Microbacteriaceae</taxon>
        <taxon>Agrococcus</taxon>
    </lineage>
</organism>
<feature type="transmembrane region" description="Helical" evidence="5">
    <location>
        <begin position="148"/>
        <end position="170"/>
    </location>
</feature>
<name>A0A1G8E1Z2_9MICO</name>
<feature type="transmembrane region" description="Helical" evidence="5">
    <location>
        <begin position="347"/>
        <end position="367"/>
    </location>
</feature>
<accession>A0A1G8E1Z2</accession>
<dbReference type="RefSeq" id="WP_092504405.1">
    <property type="nucleotide sequence ID" value="NZ_LT629695.1"/>
</dbReference>
<feature type="transmembrane region" description="Helical" evidence="5">
    <location>
        <begin position="278"/>
        <end position="301"/>
    </location>
</feature>
<protein>
    <submittedName>
        <fullName evidence="7">Predicted arabinose efflux permease, MFS family</fullName>
    </submittedName>
</protein>
<dbReference type="InterPro" id="IPR001958">
    <property type="entry name" value="Tet-R_TetA/multi-R_MdtG-like"/>
</dbReference>
<evidence type="ECO:0000256" key="4">
    <source>
        <dbReference type="ARBA" id="ARBA00023136"/>
    </source>
</evidence>
<feature type="transmembrane region" description="Helical" evidence="5">
    <location>
        <begin position="93"/>
        <end position="115"/>
    </location>
</feature>
<reference evidence="8" key="1">
    <citation type="submission" date="2016-10" db="EMBL/GenBank/DDBJ databases">
        <authorList>
            <person name="Varghese N."/>
            <person name="Submissions S."/>
        </authorList>
    </citation>
    <scope>NUCLEOTIDE SEQUENCE [LARGE SCALE GENOMIC DNA]</scope>
    <source>
        <strain evidence="8">DSM 22002</strain>
    </source>
</reference>
<evidence type="ECO:0000313" key="8">
    <source>
        <dbReference type="Proteomes" id="UP000198822"/>
    </source>
</evidence>
<feature type="transmembrane region" description="Helical" evidence="5">
    <location>
        <begin position="24"/>
        <end position="42"/>
    </location>
</feature>
<dbReference type="GO" id="GO:0022857">
    <property type="term" value="F:transmembrane transporter activity"/>
    <property type="evidence" value="ECO:0007669"/>
    <property type="project" value="InterPro"/>
</dbReference>
<sequence>MPTSTQQAPAEGHAKPSILHQPKAVWAVAFACVISFMGIGFVDPILPAIGEQMHASHAEVELLFTSYLLVTAIAMLGTGWVSSRIGGKRTLTLGLVIIVAFAALASLSPSIGAMVGFRAGWGLGNALFIATSLAVIVGSATGGVPGAIAIYEAAMGIGIAVGPLLGGILGSAGWQWPFLGVSVLMLVGLVGTILFVPNAPTTATRLPLSAPIKALRHRGLLILSLVALLYNWAFFTVLAYAPLILGFDAIALGAVFFGWGLLVAIFAVVVAPRLERRFGLVPVLIGAFVLMALDLAAMAIFTDVAAVLVATIIVSGVCSGLNNTLVTQAVMQVAPVERPVASAAYSFVRFFGGGLAPFVAGVVGTAVSIHVPFWIAVVAIAGAVALLVASGHRISDAVAAAEAADEQVLPVAAGDAPAEPVVLVDDALDEDASAIRAAERQQEHARR</sequence>
<gene>
    <name evidence="7" type="ORF">SAMN04489720_1853</name>
</gene>
<keyword evidence="4 5" id="KW-0472">Membrane</keyword>
<evidence type="ECO:0000256" key="1">
    <source>
        <dbReference type="ARBA" id="ARBA00004651"/>
    </source>
</evidence>
<dbReference type="GO" id="GO:0005886">
    <property type="term" value="C:plasma membrane"/>
    <property type="evidence" value="ECO:0007669"/>
    <property type="project" value="UniProtKB-SubCell"/>
</dbReference>
<dbReference type="STRING" id="399736.SAMN04489720_1853"/>
<dbReference type="InterPro" id="IPR020846">
    <property type="entry name" value="MFS_dom"/>
</dbReference>
<evidence type="ECO:0000256" key="2">
    <source>
        <dbReference type="ARBA" id="ARBA00022692"/>
    </source>
</evidence>
<proteinExistence type="predicted"/>
<dbReference type="InterPro" id="IPR036259">
    <property type="entry name" value="MFS_trans_sf"/>
</dbReference>
<evidence type="ECO:0000259" key="6">
    <source>
        <dbReference type="PROSITE" id="PS50850"/>
    </source>
</evidence>
<dbReference type="PRINTS" id="PR01035">
    <property type="entry name" value="TCRTETA"/>
</dbReference>
<feature type="transmembrane region" description="Helical" evidence="5">
    <location>
        <begin position="176"/>
        <end position="199"/>
    </location>
</feature>
<dbReference type="Pfam" id="PF07690">
    <property type="entry name" value="MFS_1"/>
    <property type="match status" value="1"/>
</dbReference>
<dbReference type="InterPro" id="IPR011701">
    <property type="entry name" value="MFS"/>
</dbReference>
<feature type="domain" description="Major facilitator superfamily (MFS) profile" evidence="6">
    <location>
        <begin position="24"/>
        <end position="394"/>
    </location>
</feature>
<evidence type="ECO:0000256" key="3">
    <source>
        <dbReference type="ARBA" id="ARBA00022989"/>
    </source>
</evidence>
<keyword evidence="2 5" id="KW-0812">Transmembrane</keyword>
<evidence type="ECO:0000313" key="7">
    <source>
        <dbReference type="EMBL" id="SDH63760.1"/>
    </source>
</evidence>
<dbReference type="PROSITE" id="PS50850">
    <property type="entry name" value="MFS"/>
    <property type="match status" value="1"/>
</dbReference>
<feature type="transmembrane region" description="Helical" evidence="5">
    <location>
        <begin position="62"/>
        <end position="81"/>
    </location>
</feature>